<gene>
    <name evidence="10" type="ORF">PSEUBRA_SCAF16g05330</name>
</gene>
<dbReference type="OMA" id="YTICAPQ"/>
<dbReference type="GO" id="GO:0006493">
    <property type="term" value="P:protein O-linked glycosylation"/>
    <property type="evidence" value="ECO:0007669"/>
    <property type="project" value="TreeGrafter"/>
</dbReference>
<dbReference type="RefSeq" id="XP_016293496.1">
    <property type="nucleotide sequence ID" value="XM_016435120.1"/>
</dbReference>
<dbReference type="GO" id="GO:0005794">
    <property type="term" value="C:Golgi apparatus"/>
    <property type="evidence" value="ECO:0007669"/>
    <property type="project" value="TreeGrafter"/>
</dbReference>
<keyword evidence="9" id="KW-0325">Glycoprotein</keyword>
<protein>
    <recommendedName>
        <fullName evidence="12">Mannosyltransferase</fullName>
    </recommendedName>
</protein>
<name>V5GRD6_KALBG</name>
<evidence type="ECO:0000256" key="9">
    <source>
        <dbReference type="ARBA" id="ARBA00023180"/>
    </source>
</evidence>
<keyword evidence="8" id="KW-0472">Membrane</keyword>
<dbReference type="PANTHER" id="PTHR31392:SF1">
    <property type="entry name" value="ALPHA-1,3-MANNOSYLTRANSFERASE MNN1-RELATED"/>
    <property type="match status" value="1"/>
</dbReference>
<evidence type="ECO:0000256" key="3">
    <source>
        <dbReference type="ARBA" id="ARBA00022676"/>
    </source>
</evidence>
<evidence type="ECO:0000256" key="4">
    <source>
        <dbReference type="ARBA" id="ARBA00022679"/>
    </source>
</evidence>
<dbReference type="InterPro" id="IPR029044">
    <property type="entry name" value="Nucleotide-diphossugar_trans"/>
</dbReference>
<dbReference type="Pfam" id="PF11051">
    <property type="entry name" value="Mannosyl_trans3"/>
    <property type="match status" value="1"/>
</dbReference>
<sequence>MAGPTLSNLIGGQNGKLSNVRIRITATRIKILCLLVVAAWLMRLAVKVRPSLSPLYARHVRTLDMAANDIWTEYIITHPVEVDERYGFKEMGFRAHSYAELARTHNIGRLERMEENLWHFAPGAAQIRQQAMRVAPISYSEAAKQRASQSVEGIVRNQLEQHGRIFANMTGDLLRQAHREDAARGGKRRGIVMSVSRHTSLAALQTITVLRELHGCFLPVEIYYHREDELPDPLVDLLKSLGRVSVYDLDTLSLFSSELEDDAGRHPGFKETWTRQALGVLASSFQEMLVIEPSVVFLQNPAELFSHHSFQNTGTLFFRSKAKPADRGSQYLIAFLKRQFDAGEPSAQLADSAFWSHTIGSRQDMDVVVLDKSQPGVLAALFMNAWIRRKRVRDMFWGAYPLTMNEGLWLAFDLSDIAYAFENTLPGAIGRFEGDWDDHSPLLCSPRTIQFLSPQAAHEKLANRWTLFDTKHKKSTKKGKAANKLKQNAAGEKPFWFHGGFLVPGSSDETYFTPNVFARDVPPYTTIEEDYTDSKECLYGATINKLKGTSIPTTLEKAIDIAHETLKRYQPVLRYHVGVPKIRDDAETDDTKSEMEDTS</sequence>
<proteinExistence type="inferred from homology"/>
<evidence type="ECO:0000256" key="5">
    <source>
        <dbReference type="ARBA" id="ARBA00022692"/>
    </source>
</evidence>
<evidence type="ECO:0000313" key="10">
    <source>
        <dbReference type="EMBL" id="EST08507.1"/>
    </source>
</evidence>
<evidence type="ECO:0008006" key="12">
    <source>
        <dbReference type="Google" id="ProtNLM"/>
    </source>
</evidence>
<keyword evidence="11" id="KW-1185">Reference proteome</keyword>
<dbReference type="SUPFAM" id="SSF53448">
    <property type="entry name" value="Nucleotide-diphospho-sugar transferases"/>
    <property type="match status" value="1"/>
</dbReference>
<evidence type="ECO:0000256" key="7">
    <source>
        <dbReference type="ARBA" id="ARBA00022989"/>
    </source>
</evidence>
<accession>V5GRD6</accession>
<dbReference type="EMBL" id="KI545858">
    <property type="protein sequence ID" value="EST08507.1"/>
    <property type="molecule type" value="Genomic_DNA"/>
</dbReference>
<dbReference type="PANTHER" id="PTHR31392">
    <property type="entry name" value="ALPHA-1,3-MANNOSYLTRANSFERASE MNN1-RELATED"/>
    <property type="match status" value="1"/>
</dbReference>
<keyword evidence="7" id="KW-1133">Transmembrane helix</keyword>
<evidence type="ECO:0000313" key="11">
    <source>
        <dbReference type="Proteomes" id="UP000019377"/>
    </source>
</evidence>
<dbReference type="GO" id="GO:0000033">
    <property type="term" value="F:alpha-1,3-mannosyltransferase activity"/>
    <property type="evidence" value="ECO:0007669"/>
    <property type="project" value="TreeGrafter"/>
</dbReference>
<keyword evidence="5" id="KW-0812">Transmembrane</keyword>
<evidence type="ECO:0000256" key="2">
    <source>
        <dbReference type="ARBA" id="ARBA00009105"/>
    </source>
</evidence>
<evidence type="ECO:0000256" key="8">
    <source>
        <dbReference type="ARBA" id="ARBA00023136"/>
    </source>
</evidence>
<dbReference type="GO" id="GO:0016020">
    <property type="term" value="C:membrane"/>
    <property type="evidence" value="ECO:0007669"/>
    <property type="project" value="UniProtKB-SubCell"/>
</dbReference>
<dbReference type="InterPro" id="IPR022751">
    <property type="entry name" value="Alpha_mannosyltransferase"/>
</dbReference>
<evidence type="ECO:0000256" key="6">
    <source>
        <dbReference type="ARBA" id="ARBA00022968"/>
    </source>
</evidence>
<dbReference type="eggNOG" id="ENOG502R271">
    <property type="taxonomic scope" value="Eukaryota"/>
</dbReference>
<keyword evidence="3" id="KW-0328">Glycosyltransferase</keyword>
<dbReference type="STRING" id="1365824.V5GRD6"/>
<keyword evidence="4" id="KW-0808">Transferase</keyword>
<dbReference type="Proteomes" id="UP000019377">
    <property type="component" value="Unassembled WGS sequence"/>
</dbReference>
<organism evidence="10 11">
    <name type="scientific">Kalmanozyma brasiliensis (strain GHG001)</name>
    <name type="common">Yeast</name>
    <name type="synonym">Pseudozyma brasiliensis</name>
    <dbReference type="NCBI Taxonomy" id="1365824"/>
    <lineage>
        <taxon>Eukaryota</taxon>
        <taxon>Fungi</taxon>
        <taxon>Dikarya</taxon>
        <taxon>Basidiomycota</taxon>
        <taxon>Ustilaginomycotina</taxon>
        <taxon>Ustilaginomycetes</taxon>
        <taxon>Ustilaginales</taxon>
        <taxon>Ustilaginaceae</taxon>
        <taxon>Kalmanozyma</taxon>
    </lineage>
</organism>
<reference evidence="11" key="1">
    <citation type="journal article" date="2013" name="Genome Announc.">
        <title>Draft genome sequence of Pseudozyma brasiliensis sp. nov. strain GHG001, a high producer of endo-1,4-xylanase isolated from an insect pest of sugarcane.</title>
        <authorList>
            <person name="Oliveira J.V.D.C."/>
            <person name="dos Santos R.A.C."/>
            <person name="Borges T.A."/>
            <person name="Riano-Pachon D.M."/>
            <person name="Goldman G.H."/>
        </authorList>
    </citation>
    <scope>NUCLEOTIDE SEQUENCE [LARGE SCALE GENOMIC DNA]</scope>
    <source>
        <strain evidence="11">GHG001</strain>
    </source>
</reference>
<dbReference type="AlphaFoldDB" id="V5GRD6"/>
<keyword evidence="6" id="KW-0735">Signal-anchor</keyword>
<comment type="similarity">
    <text evidence="2">Belongs to the MNN1/MNT family.</text>
</comment>
<evidence type="ECO:0000256" key="1">
    <source>
        <dbReference type="ARBA" id="ARBA00004606"/>
    </source>
</evidence>
<dbReference type="GeneID" id="27417737"/>
<dbReference type="OrthoDB" id="430354at2759"/>
<comment type="subcellular location">
    <subcellularLocation>
        <location evidence="1">Membrane</location>
        <topology evidence="1">Single-pass type II membrane protein</topology>
    </subcellularLocation>
</comment>
<dbReference type="HOGENOM" id="CLU_456475_0_0_1"/>